<organism evidence="1 2">
    <name type="scientific">Sandaracinus amylolyticus</name>
    <dbReference type="NCBI Taxonomy" id="927083"/>
    <lineage>
        <taxon>Bacteria</taxon>
        <taxon>Pseudomonadati</taxon>
        <taxon>Myxococcota</taxon>
        <taxon>Polyangia</taxon>
        <taxon>Polyangiales</taxon>
        <taxon>Sandaracinaceae</taxon>
        <taxon>Sandaracinus</taxon>
    </lineage>
</organism>
<dbReference type="STRING" id="927083.DB32_001904"/>
<dbReference type="Proteomes" id="UP000034883">
    <property type="component" value="Chromosome"/>
</dbReference>
<keyword evidence="2" id="KW-1185">Reference proteome</keyword>
<reference evidence="1 2" key="1">
    <citation type="submission" date="2015-03" db="EMBL/GenBank/DDBJ databases">
        <title>Genome assembly of Sandaracinus amylolyticus DSM 53668.</title>
        <authorList>
            <person name="Sharma G."/>
            <person name="Subramanian S."/>
        </authorList>
    </citation>
    <scope>NUCLEOTIDE SEQUENCE [LARGE SCALE GENOMIC DNA]</scope>
    <source>
        <strain evidence="1 2">DSM 53668</strain>
    </source>
</reference>
<dbReference type="EMBL" id="CP011125">
    <property type="protein sequence ID" value="AKF04755.1"/>
    <property type="molecule type" value="Genomic_DNA"/>
</dbReference>
<dbReference type="AlphaFoldDB" id="A0A0F6W140"/>
<accession>A0A0F6W140</accession>
<gene>
    <name evidence="1" type="ORF">DB32_001904</name>
</gene>
<sequence>MSRVVLLSHDGVRCALPASQVVRASGSGSDDERPVALFRREPDASVRDVRSLWVRTGAGERRVDCAEARFDWLSEERLFALPDLLRDAMALPHVVGVAEMDDVGLVWLVDLDLFSGSSAR</sequence>
<evidence type="ECO:0000313" key="2">
    <source>
        <dbReference type="Proteomes" id="UP000034883"/>
    </source>
</evidence>
<evidence type="ECO:0000313" key="1">
    <source>
        <dbReference type="EMBL" id="AKF04755.1"/>
    </source>
</evidence>
<name>A0A0F6W140_9BACT</name>
<proteinExistence type="predicted"/>
<evidence type="ECO:0008006" key="3">
    <source>
        <dbReference type="Google" id="ProtNLM"/>
    </source>
</evidence>
<dbReference type="KEGG" id="samy:DB32_001904"/>
<dbReference type="RefSeq" id="WP_053232063.1">
    <property type="nucleotide sequence ID" value="NZ_CP011125.1"/>
</dbReference>
<protein>
    <recommendedName>
        <fullName evidence="3">CheW-like domain-containing protein</fullName>
    </recommendedName>
</protein>
<dbReference type="OrthoDB" id="5526361at2"/>